<keyword evidence="7" id="KW-0406">Ion transport</keyword>
<reference evidence="11 12" key="1">
    <citation type="submission" date="2018-05" db="EMBL/GenBank/DDBJ databases">
        <title>Complete genome sequencing of three human clinical isolates of Staphylococcus caprae reveals virulence factors similar to those of S. epidermidis and S. capitis.</title>
        <authorList>
            <person name="Watanabe S."/>
            <person name="Cui L."/>
        </authorList>
    </citation>
    <scope>NUCLEOTIDE SEQUENCE [LARGE SCALE GENOMIC DNA]</scope>
    <source>
        <strain evidence="11 12">JMUB590</strain>
    </source>
</reference>
<keyword evidence="3" id="KW-1003">Cell membrane</keyword>
<proteinExistence type="inferred from homology"/>
<dbReference type="CDD" id="cd06261">
    <property type="entry name" value="TM_PBP2"/>
    <property type="match status" value="1"/>
</dbReference>
<keyword evidence="7" id="KW-0921">Nickel transport</keyword>
<protein>
    <submittedName>
        <fullName evidence="11">Oligopeptide permease, channel-forming protein</fullName>
    </submittedName>
</protein>
<evidence type="ECO:0000256" key="5">
    <source>
        <dbReference type="ARBA" id="ARBA00022692"/>
    </source>
</evidence>
<evidence type="ECO:0000256" key="1">
    <source>
        <dbReference type="ARBA" id="ARBA00004651"/>
    </source>
</evidence>
<feature type="domain" description="ABC transmembrane type-1" evidence="10">
    <location>
        <begin position="62"/>
        <end position="251"/>
    </location>
</feature>
<dbReference type="PANTHER" id="PTHR43386:SF1">
    <property type="entry name" value="D,D-DIPEPTIDE TRANSPORT SYSTEM PERMEASE PROTEIN DDPC-RELATED"/>
    <property type="match status" value="1"/>
</dbReference>
<dbReference type="RefSeq" id="WP_002444903.1">
    <property type="nucleotide sequence ID" value="NZ_AP018585.1"/>
</dbReference>
<evidence type="ECO:0000256" key="7">
    <source>
        <dbReference type="ARBA" id="ARBA00023112"/>
    </source>
</evidence>
<feature type="transmembrane region" description="Helical" evidence="9">
    <location>
        <begin position="58"/>
        <end position="86"/>
    </location>
</feature>
<evidence type="ECO:0000256" key="9">
    <source>
        <dbReference type="RuleBase" id="RU363032"/>
    </source>
</evidence>
<keyword evidence="6 9" id="KW-1133">Transmembrane helix</keyword>
<keyword evidence="12" id="KW-1185">Reference proteome</keyword>
<organism evidence="11 12">
    <name type="scientific">Staphylococcus caprae</name>
    <dbReference type="NCBI Taxonomy" id="29380"/>
    <lineage>
        <taxon>Bacteria</taxon>
        <taxon>Bacillati</taxon>
        <taxon>Bacillota</taxon>
        <taxon>Bacilli</taxon>
        <taxon>Bacillales</taxon>
        <taxon>Staphylococcaceae</taxon>
        <taxon>Staphylococcus</taxon>
    </lineage>
</organism>
<comment type="subcellular location">
    <subcellularLocation>
        <location evidence="1 9">Cell membrane</location>
        <topology evidence="1 9">Multi-pass membrane protein</topology>
    </subcellularLocation>
</comment>
<dbReference type="Gene3D" id="1.10.3720.10">
    <property type="entry name" value="MetI-like"/>
    <property type="match status" value="1"/>
</dbReference>
<keyword evidence="5 9" id="KW-0812">Transmembrane</keyword>
<dbReference type="InterPro" id="IPR050366">
    <property type="entry name" value="BP-dependent_transpt_permease"/>
</dbReference>
<feature type="transmembrane region" description="Helical" evidence="9">
    <location>
        <begin position="179"/>
        <end position="208"/>
    </location>
</feature>
<dbReference type="PANTHER" id="PTHR43386">
    <property type="entry name" value="OLIGOPEPTIDE TRANSPORT SYSTEM PERMEASE PROTEIN APPC"/>
    <property type="match status" value="1"/>
</dbReference>
<evidence type="ECO:0000259" key="10">
    <source>
        <dbReference type="PROSITE" id="PS50928"/>
    </source>
</evidence>
<keyword evidence="8 9" id="KW-0472">Membrane</keyword>
<evidence type="ECO:0000313" key="12">
    <source>
        <dbReference type="Proteomes" id="UP000274772"/>
    </source>
</evidence>
<dbReference type="Proteomes" id="UP000274772">
    <property type="component" value="Chromosome"/>
</dbReference>
<dbReference type="Pfam" id="PF00528">
    <property type="entry name" value="BPD_transp_1"/>
    <property type="match status" value="1"/>
</dbReference>
<feature type="transmembrane region" description="Helical" evidence="9">
    <location>
        <begin position="124"/>
        <end position="144"/>
    </location>
</feature>
<accession>A0ABN5W0M6</accession>
<dbReference type="PROSITE" id="PS50928">
    <property type="entry name" value="ABC_TM1"/>
    <property type="match status" value="1"/>
</dbReference>
<evidence type="ECO:0000256" key="8">
    <source>
        <dbReference type="ARBA" id="ARBA00023136"/>
    </source>
</evidence>
<feature type="transmembrane region" description="Helical" evidence="9">
    <location>
        <begin position="7"/>
        <end position="26"/>
    </location>
</feature>
<evidence type="ECO:0000256" key="4">
    <source>
        <dbReference type="ARBA" id="ARBA00022596"/>
    </source>
</evidence>
<dbReference type="SUPFAM" id="SSF161098">
    <property type="entry name" value="MetI-like"/>
    <property type="match status" value="1"/>
</dbReference>
<evidence type="ECO:0000256" key="6">
    <source>
        <dbReference type="ARBA" id="ARBA00022989"/>
    </source>
</evidence>
<name>A0ABN5W0M6_9STAP</name>
<feature type="transmembrane region" description="Helical" evidence="9">
    <location>
        <begin position="228"/>
        <end position="250"/>
    </location>
</feature>
<dbReference type="GeneID" id="58049893"/>
<keyword evidence="2 9" id="KW-0813">Transport</keyword>
<sequence>MTQHLKRYLAMTLIGCVMVSLCIIVNTEGTDSTHALQAPNLKHVLGTDQLGRDLLTRLLIGSGVTLGLTAIVMVLSILIGLTLGLVAGIERKWIDKGCMFIADMLLAIPSFIIALVILSLMSNSMMGLIFALTLGWVGRYLRYFRNLTRDIQKRPFITYAVLSGNSIFKTTMTHTIPHLVSNILALVTADFGKIMLSISGLAFLGLGIQPPTPELGTILFDGKSYFNGAPWLFFFPGLLLGGYALLFQIINKKIMK</sequence>
<dbReference type="InterPro" id="IPR000515">
    <property type="entry name" value="MetI-like"/>
</dbReference>
<feature type="transmembrane region" description="Helical" evidence="9">
    <location>
        <begin position="98"/>
        <end position="118"/>
    </location>
</feature>
<dbReference type="InterPro" id="IPR035906">
    <property type="entry name" value="MetI-like_sf"/>
</dbReference>
<dbReference type="EMBL" id="AP018586">
    <property type="protein sequence ID" value="BBD91216.1"/>
    <property type="molecule type" value="Genomic_DNA"/>
</dbReference>
<gene>
    <name evidence="11" type="primary">opp-3C</name>
    <name evidence="11" type="ORF">JMUB590_0106</name>
</gene>
<keyword evidence="4" id="KW-0533">Nickel</keyword>
<evidence type="ECO:0000313" key="11">
    <source>
        <dbReference type="EMBL" id="BBD91216.1"/>
    </source>
</evidence>
<comment type="similarity">
    <text evidence="9">Belongs to the binding-protein-dependent transport system permease family.</text>
</comment>
<evidence type="ECO:0000256" key="3">
    <source>
        <dbReference type="ARBA" id="ARBA00022475"/>
    </source>
</evidence>
<evidence type="ECO:0000256" key="2">
    <source>
        <dbReference type="ARBA" id="ARBA00022448"/>
    </source>
</evidence>